<comment type="caution">
    <text evidence="1">The sequence shown here is derived from an EMBL/GenBank/DDBJ whole genome shotgun (WGS) entry which is preliminary data.</text>
</comment>
<gene>
    <name evidence="1" type="ORF">PG996_003833</name>
</gene>
<evidence type="ECO:0000313" key="1">
    <source>
        <dbReference type="EMBL" id="KAK8077663.1"/>
    </source>
</evidence>
<proteinExistence type="predicted"/>
<protein>
    <recommendedName>
        <fullName evidence="3">Aminoglycoside phosphotransferase domain-containing protein</fullName>
    </recommendedName>
</protein>
<keyword evidence="2" id="KW-1185">Reference proteome</keyword>
<evidence type="ECO:0008006" key="3">
    <source>
        <dbReference type="Google" id="ProtNLM"/>
    </source>
</evidence>
<dbReference type="InterPro" id="IPR038883">
    <property type="entry name" value="AN11006-like"/>
</dbReference>
<name>A0ABR1W2I1_9PEZI</name>
<dbReference type="Proteomes" id="UP001446871">
    <property type="component" value="Unassembled WGS sequence"/>
</dbReference>
<dbReference type="InterPro" id="IPR011990">
    <property type="entry name" value="TPR-like_helical_dom_sf"/>
</dbReference>
<dbReference type="SUPFAM" id="SSF48452">
    <property type="entry name" value="TPR-like"/>
    <property type="match status" value="1"/>
</dbReference>
<sequence length="408" mass="46617">MAPSIRFLDLPREIRDEIYSLLLHSIRVPNNAFTCSNGAVIKQSGLKNIHLVILRTNRQIGNEAKEVFYKTNRFVRVRILLETTDIGELLVNFASKYLPVPIVLRPYAAFQPFKGFVMQYTVSQISNLAGPNGWVELAMLHRDLHLLCLCLKLANMMFDTFGAVTQHSITLYNPFKGKDESYPNIDQQKWLLSPFAKLRGFRNVSVQGAVNPSLASQVITQARAKPHFDAEAILGDLRRQEQLGHEYLRQNRLEESCEAWAGACKTIECLGMPSGALYASLTLPGSPWVDQLQELFCGLNQKLWTTFIRIMEAYLNDHDLADMAIRGLSHALWKGAFPRANWKPSTEQKADMLRQKARVYRLTQDFRKALKEIKQAGKFCPDDPDVREERFMVECQLHWVDFTIGQVD</sequence>
<dbReference type="PANTHER" id="PTHR42085">
    <property type="entry name" value="F-BOX DOMAIN-CONTAINING PROTEIN"/>
    <property type="match status" value="1"/>
</dbReference>
<organism evidence="1 2">
    <name type="scientific">Apiospora saccharicola</name>
    <dbReference type="NCBI Taxonomy" id="335842"/>
    <lineage>
        <taxon>Eukaryota</taxon>
        <taxon>Fungi</taxon>
        <taxon>Dikarya</taxon>
        <taxon>Ascomycota</taxon>
        <taxon>Pezizomycotina</taxon>
        <taxon>Sordariomycetes</taxon>
        <taxon>Xylariomycetidae</taxon>
        <taxon>Amphisphaeriales</taxon>
        <taxon>Apiosporaceae</taxon>
        <taxon>Apiospora</taxon>
    </lineage>
</organism>
<reference evidence="1 2" key="1">
    <citation type="submission" date="2023-01" db="EMBL/GenBank/DDBJ databases">
        <title>Analysis of 21 Apiospora genomes using comparative genomics revels a genus with tremendous synthesis potential of carbohydrate active enzymes and secondary metabolites.</title>
        <authorList>
            <person name="Sorensen T."/>
        </authorList>
    </citation>
    <scope>NUCLEOTIDE SEQUENCE [LARGE SCALE GENOMIC DNA]</scope>
    <source>
        <strain evidence="1 2">CBS 83171</strain>
    </source>
</reference>
<dbReference type="PANTHER" id="PTHR42085:SF1">
    <property type="entry name" value="F-BOX DOMAIN-CONTAINING PROTEIN"/>
    <property type="match status" value="1"/>
</dbReference>
<dbReference type="EMBL" id="JAQQWM010000002">
    <property type="protein sequence ID" value="KAK8077663.1"/>
    <property type="molecule type" value="Genomic_DNA"/>
</dbReference>
<accession>A0ABR1W2I1</accession>
<evidence type="ECO:0000313" key="2">
    <source>
        <dbReference type="Proteomes" id="UP001446871"/>
    </source>
</evidence>